<dbReference type="GO" id="GO:0005216">
    <property type="term" value="F:monoatomic ion channel activity"/>
    <property type="evidence" value="ECO:0007669"/>
    <property type="project" value="InterPro"/>
</dbReference>
<gene>
    <name evidence="9" type="ORF">JEQ12_010069</name>
</gene>
<comment type="subcellular location">
    <subcellularLocation>
        <location evidence="1">Membrane</location>
        <topology evidence="1">Multi-pass membrane protein</topology>
    </subcellularLocation>
</comment>
<dbReference type="Gene3D" id="2.60.40.4100">
    <property type="entry name" value="Zona pellucida, ZP-C domain"/>
    <property type="match status" value="1"/>
</dbReference>
<feature type="transmembrane region" description="Helical" evidence="7">
    <location>
        <begin position="210"/>
        <end position="233"/>
    </location>
</feature>
<feature type="compositionally biased region" description="Polar residues" evidence="6">
    <location>
        <begin position="651"/>
        <end position="675"/>
    </location>
</feature>
<evidence type="ECO:0000256" key="4">
    <source>
        <dbReference type="ARBA" id="ARBA00023136"/>
    </source>
</evidence>
<comment type="caution">
    <text evidence="9">The sequence shown here is derived from an EMBL/GenBank/DDBJ whole genome shotgun (WGS) entry which is preliminary data.</text>
</comment>
<evidence type="ECO:0000256" key="6">
    <source>
        <dbReference type="SAM" id="MobiDB-lite"/>
    </source>
</evidence>
<evidence type="ECO:0000256" key="1">
    <source>
        <dbReference type="ARBA" id="ARBA00004141"/>
    </source>
</evidence>
<feature type="compositionally biased region" description="Basic and acidic residues" evidence="6">
    <location>
        <begin position="1624"/>
        <end position="1635"/>
    </location>
</feature>
<dbReference type="GO" id="GO:0005813">
    <property type="term" value="C:centrosome"/>
    <property type="evidence" value="ECO:0007669"/>
    <property type="project" value="TreeGrafter"/>
</dbReference>
<feature type="region of interest" description="Disordered" evidence="6">
    <location>
        <begin position="1597"/>
        <end position="1635"/>
    </location>
</feature>
<dbReference type="GO" id="GO:0016020">
    <property type="term" value="C:membrane"/>
    <property type="evidence" value="ECO:0007669"/>
    <property type="project" value="UniProtKB-SubCell"/>
</dbReference>
<feature type="region of interest" description="Disordered" evidence="6">
    <location>
        <begin position="1702"/>
        <end position="1739"/>
    </location>
</feature>
<feature type="domain" description="ZP" evidence="8">
    <location>
        <begin position="927"/>
        <end position="1179"/>
    </location>
</feature>
<reference evidence="9 10" key="1">
    <citation type="submission" date="2020-12" db="EMBL/GenBank/DDBJ databases">
        <title>De novo assembly of Tibetan sheep genome.</title>
        <authorList>
            <person name="Li X."/>
        </authorList>
    </citation>
    <scope>NUCLEOTIDE SEQUENCE [LARGE SCALE GENOMIC DNA]</scope>
    <source>
        <tissue evidence="9">Heart</tissue>
    </source>
</reference>
<protein>
    <recommendedName>
        <fullName evidence="8">ZP domain-containing protein</fullName>
    </recommendedName>
</protein>
<dbReference type="Gene3D" id="1.10.287.70">
    <property type="match status" value="1"/>
</dbReference>
<dbReference type="PANTHER" id="PTHR31075:SF3">
    <property type="entry name" value="CENTROSOMAL PROTEIN OF 85 KDA"/>
    <property type="match status" value="1"/>
</dbReference>
<dbReference type="Proteomes" id="UP000664991">
    <property type="component" value="Unassembled WGS sequence"/>
</dbReference>
<feature type="region of interest" description="Disordered" evidence="6">
    <location>
        <begin position="1648"/>
        <end position="1668"/>
    </location>
</feature>
<accession>A0A836D6E7</accession>
<dbReference type="Gene3D" id="1.20.120.350">
    <property type="entry name" value="Voltage-gated potassium channels. Chain C"/>
    <property type="match status" value="1"/>
</dbReference>
<keyword evidence="5" id="KW-1015">Disulfide bond</keyword>
<feature type="compositionally biased region" description="Polar residues" evidence="6">
    <location>
        <begin position="596"/>
        <end position="616"/>
    </location>
</feature>
<evidence type="ECO:0000256" key="3">
    <source>
        <dbReference type="ARBA" id="ARBA00022989"/>
    </source>
</evidence>
<dbReference type="InterPro" id="IPR040210">
    <property type="entry name" value="Cep85/Cep85L"/>
</dbReference>
<dbReference type="InterPro" id="IPR027359">
    <property type="entry name" value="Volt_channel_dom_sf"/>
</dbReference>
<evidence type="ECO:0000313" key="9">
    <source>
        <dbReference type="EMBL" id="KAG5214283.1"/>
    </source>
</evidence>
<evidence type="ECO:0000313" key="10">
    <source>
        <dbReference type="Proteomes" id="UP000664991"/>
    </source>
</evidence>
<evidence type="ECO:0000256" key="7">
    <source>
        <dbReference type="SAM" id="Phobius"/>
    </source>
</evidence>
<sequence length="1930" mass="211566">MADNQRSWWQQWTDTTYIKPLNRLVGGPCLAVLPKLGIPGRAAQEPYRREEQVLINRRDITSRKDAWDMQEFITRMYVKQLLRHPASKVLLAVLLVVNAITIALRTNSMLGQKHYELFSTIDDIVLTTLICELLLGWLNGFWIFWKDGWNILNFLIIFILLLGFFVNELSAVAITYTLRALCLLHVCMAVEPLARIIRVILQSVPDMANIMVLILFFMLVFSVFGVTLFGVFVPMHFQNMQVALYTLFICITQDGWVDIYSDFQMETGAYGVEIGGAIYFAIFITIGAFIGINLLVVVVTTNLEQMMKAEQGQQHQIAFSEVDDRKGNGNNKLPLVHCAVARSEMSGVPQEPFMGGSLANLSERTCDNFCLVLEAIQENLMQYKEIRAELNTIVDEVRSIRFNQEQEEELMQRHLSWNMSLESRSSVDIREMTREQDLITALVNRKRVQLLSFPLLPNQCLPSPATTPLVKVSDFFKDSLPVTSGTINQQNDGRTVAFAAAVVINWGRSPPSSWGLDPCCPPLPYSNCPPQCLTEPSGGVQPWILSSWGSTGEGIMTTRGSITTSSMNDSAALGTTEYSSTTSAPANSGRDDGPAVSSNASPTIGRTAMSESQQHATPAALLTSSPTGSSAGSAEQTSPTHETQEEKLSMVISTTSEGTTLPNSVMTSTLKAQGGTSRSTASSSMATTANPSEQNQSPPAAAPFTSSSAANGLGSSVSADSSKLATITTPTALNTSGIDITSSGSITTTVSEMSATTSRATLDKTTDAIESLPVTTRAFTHTISLTMTTLETTVPGTNIPGAQEGVTTAAPSTLTTSSTISTKSERHHNTVTQTPSSPTESAPSAGTATTPSPETTAARSTTLTPISPGTTKSSTRTGVSQVSPKHPRSPGAEICALDEHLADSGGCMCNNSYYAHSELSGALVALRCQPQEIEVVLSSCFLKTRHWILGEGTFSGCSSVSKSEEGRRAQAFTVEKKEGSCGLHLSVNKSHALYSLEVQLLKSHPDAANKTDVMMLSLSCTYALVVNVTHPYPVVSFTYITIHILGTGDTIVILGIYTDPQCSSPLENRPAPLHKPLYVVLRATSSDPNRFALVVNEVFASTNISRTGAVKATHYFVKDSCPVSKRLLEGPRANGASLEVKLAFNPFHLLPSDALYLHSRVTLCDKQAGRPCPPWEMLVVSGSSVIQKSSSLGTEWQTPVISEAFRSRFSRCSSVADSGDTAIGTSCSDIAEDFCSSSSSPSFQPIKSHVTIPTAHVIPSTLGTSPAKPNPAAGPSSKLPLSGLAESVGMTRNGDLSSMKRSPGLSRDFMYLCGAAGESGVEQSWFPAVGHEREEAARKFDVPNMESTLNQSAMLETLYSDPHYRVYFHNPRTDTNKELYKGLPETKKAPGSGAACERNGPHPGSSGVLPLGLQPAPGLSKPLPSQVWQPNPDPWHSRERSCELSTCRQQLELIRLQMEQMQLQNGAVCHHPAGFSPSLPTLDPAQWMSILSSNEHLLKEKELLIDKQRKHISQLEQKVRESELQVHSALLGRPAPFGDVCLLRLQELQRENTFLRAQFAQKTEALSKEKIELEKKLSASEVEVQLIRESLRVALQKHSEEGKKQEERVKGRDKHINNLKKKCQKESEQNREKQQRIETLERYLADLPTLEDHQKQSQQLKDSELKSTELQERVTELESLLEETQAACREKEVQLESLRQREADFSSTRHSLQDKQCVEDASGEGPAQQGQGPQVEMDSWQKECDSLRKIVERQQQKIDQLHSQVQSLEQEVAQEEGTSQALKEEAQRRETALQQLRTAVKELSVQNQDLIEKNLTLQEHLRQAQSGSPSSSDTAQLAFELHQELASCLQDLQAVCSIVTQRAQGHDPNLSLLLGIHSAQHPGTQLDFQKPDVIRRKLEEVQQLRRDIEDLRTTMSDRYAQDMGENCVTQ</sequence>
<feature type="compositionally biased region" description="Polar residues" evidence="6">
    <location>
        <begin position="576"/>
        <end position="586"/>
    </location>
</feature>
<feature type="compositionally biased region" description="Low complexity" evidence="6">
    <location>
        <begin position="1723"/>
        <end position="1734"/>
    </location>
</feature>
<organism evidence="9 10">
    <name type="scientific">Ovis aries</name>
    <name type="common">Sheep</name>
    <dbReference type="NCBI Taxonomy" id="9940"/>
    <lineage>
        <taxon>Eukaryota</taxon>
        <taxon>Metazoa</taxon>
        <taxon>Chordata</taxon>
        <taxon>Craniata</taxon>
        <taxon>Vertebrata</taxon>
        <taxon>Euteleostomi</taxon>
        <taxon>Mammalia</taxon>
        <taxon>Eutheria</taxon>
        <taxon>Laurasiatheria</taxon>
        <taxon>Artiodactyla</taxon>
        <taxon>Ruminantia</taxon>
        <taxon>Pecora</taxon>
        <taxon>Bovidae</taxon>
        <taxon>Caprinae</taxon>
        <taxon>Ovis</taxon>
    </lineage>
</organism>
<feature type="compositionally biased region" description="Low complexity" evidence="6">
    <location>
        <begin position="834"/>
        <end position="862"/>
    </location>
</feature>
<dbReference type="InterPro" id="IPR055355">
    <property type="entry name" value="ZP-C"/>
</dbReference>
<feature type="transmembrane region" description="Helical" evidence="7">
    <location>
        <begin position="151"/>
        <end position="167"/>
    </location>
</feature>
<dbReference type="InterPro" id="IPR042235">
    <property type="entry name" value="ZP-C_dom"/>
</dbReference>
<dbReference type="EMBL" id="JAEMGP010000002">
    <property type="protein sequence ID" value="KAG5214283.1"/>
    <property type="molecule type" value="Genomic_DNA"/>
</dbReference>
<feature type="compositionally biased region" description="Polar residues" evidence="6">
    <location>
        <begin position="713"/>
        <end position="722"/>
    </location>
</feature>
<name>A0A836D6E7_SHEEP</name>
<feature type="compositionally biased region" description="Low complexity" evidence="6">
    <location>
        <begin position="807"/>
        <end position="822"/>
    </location>
</feature>
<dbReference type="Pfam" id="PF00100">
    <property type="entry name" value="Zona_pellucida"/>
    <property type="match status" value="1"/>
</dbReference>
<proteinExistence type="predicted"/>
<feature type="transmembrane region" description="Helical" evidence="7">
    <location>
        <begin position="85"/>
        <end position="104"/>
    </location>
</feature>
<dbReference type="Gene3D" id="2.60.40.3210">
    <property type="entry name" value="Zona pellucida, ZP-N domain"/>
    <property type="match status" value="1"/>
</dbReference>
<evidence type="ECO:0000256" key="2">
    <source>
        <dbReference type="ARBA" id="ARBA00022692"/>
    </source>
</evidence>
<dbReference type="PANTHER" id="PTHR31075">
    <property type="entry name" value="CENTROSOMAL PROTEIN OF 85 KDA"/>
    <property type="match status" value="1"/>
</dbReference>
<feature type="compositionally biased region" description="Low complexity" evidence="6">
    <location>
        <begin position="676"/>
        <end position="689"/>
    </location>
</feature>
<feature type="region of interest" description="Disordered" evidence="6">
    <location>
        <begin position="575"/>
        <end position="722"/>
    </location>
</feature>
<keyword evidence="3 7" id="KW-1133">Transmembrane helix</keyword>
<dbReference type="InterPro" id="IPR005821">
    <property type="entry name" value="Ion_trans_dom"/>
</dbReference>
<dbReference type="PROSITE" id="PS51034">
    <property type="entry name" value="ZP_2"/>
    <property type="match status" value="1"/>
</dbReference>
<feature type="region of interest" description="Disordered" evidence="6">
    <location>
        <begin position="1384"/>
        <end position="1406"/>
    </location>
</feature>
<dbReference type="Pfam" id="PF23344">
    <property type="entry name" value="ZP-N"/>
    <property type="match status" value="1"/>
</dbReference>
<feature type="compositionally biased region" description="Low complexity" evidence="6">
    <location>
        <begin position="619"/>
        <end position="634"/>
    </location>
</feature>
<feature type="transmembrane region" description="Helical" evidence="7">
    <location>
        <begin position="124"/>
        <end position="144"/>
    </location>
</feature>
<evidence type="ECO:0000256" key="5">
    <source>
        <dbReference type="ARBA" id="ARBA00023157"/>
    </source>
</evidence>
<feature type="transmembrane region" description="Helical" evidence="7">
    <location>
        <begin position="278"/>
        <end position="299"/>
    </location>
</feature>
<dbReference type="InterPro" id="IPR055356">
    <property type="entry name" value="ZP-N"/>
</dbReference>
<dbReference type="SUPFAM" id="SSF81324">
    <property type="entry name" value="Voltage-gated potassium channels"/>
    <property type="match status" value="1"/>
</dbReference>
<feature type="region of interest" description="Disordered" evidence="6">
    <location>
        <begin position="794"/>
        <end position="891"/>
    </location>
</feature>
<feature type="region of interest" description="Disordered" evidence="6">
    <location>
        <begin position="1261"/>
        <end position="1283"/>
    </location>
</feature>
<keyword evidence="4 7" id="KW-0472">Membrane</keyword>
<feature type="compositionally biased region" description="Low complexity" evidence="6">
    <location>
        <begin position="697"/>
        <end position="710"/>
    </location>
</feature>
<feature type="compositionally biased region" description="Polar residues" evidence="6">
    <location>
        <begin position="863"/>
        <end position="883"/>
    </location>
</feature>
<evidence type="ECO:0000259" key="8">
    <source>
        <dbReference type="PROSITE" id="PS51034"/>
    </source>
</evidence>
<dbReference type="Pfam" id="PF24555">
    <property type="entry name" value="CC4_CEP85"/>
    <property type="match status" value="1"/>
</dbReference>
<dbReference type="Pfam" id="PF00520">
    <property type="entry name" value="Ion_trans"/>
    <property type="match status" value="1"/>
</dbReference>
<keyword evidence="2 7" id="KW-0812">Transmembrane</keyword>
<feature type="compositionally biased region" description="Basic and acidic residues" evidence="6">
    <location>
        <begin position="1597"/>
        <end position="1616"/>
    </location>
</feature>
<dbReference type="InterPro" id="IPR001507">
    <property type="entry name" value="ZP_dom"/>
</dbReference>
<dbReference type="InterPro" id="IPR058190">
    <property type="entry name" value="CC4_CEP85"/>
</dbReference>
<dbReference type="SMART" id="SM00241">
    <property type="entry name" value="ZP"/>
    <property type="match status" value="1"/>
</dbReference>